<dbReference type="OrthoDB" id="9757607at2"/>
<evidence type="ECO:0000256" key="7">
    <source>
        <dbReference type="ARBA" id="ARBA00022842"/>
    </source>
</evidence>
<evidence type="ECO:0000256" key="4">
    <source>
        <dbReference type="ARBA" id="ARBA00022723"/>
    </source>
</evidence>
<feature type="domain" description="HNH Cas9-type" evidence="14">
    <location>
        <begin position="768"/>
        <end position="928"/>
    </location>
</feature>
<comment type="caution">
    <text evidence="15">The sequence shown here is derived from an EMBL/GenBank/DDBJ whole genome shotgun (WGS) entry which is preliminary data.</text>
</comment>
<dbReference type="SMART" id="SM00507">
    <property type="entry name" value="HNHc"/>
    <property type="match status" value="1"/>
</dbReference>
<keyword evidence="10 13" id="KW-0238">DNA-binding</keyword>
<organism evidence="15 16">
    <name type="scientific">Candidatus Kurthia intestinigallinarum</name>
    <dbReference type="NCBI Taxonomy" id="1562256"/>
    <lineage>
        <taxon>Bacteria</taxon>
        <taxon>Bacillati</taxon>
        <taxon>Bacillota</taxon>
        <taxon>Bacilli</taxon>
        <taxon>Bacillales</taxon>
        <taxon>Caryophanaceae</taxon>
        <taxon>Kurthia</taxon>
    </lineage>
</organism>
<dbReference type="GO" id="GO:0003723">
    <property type="term" value="F:RNA binding"/>
    <property type="evidence" value="ECO:0007669"/>
    <property type="project" value="UniProtKB-UniRule"/>
</dbReference>
<evidence type="ECO:0000256" key="10">
    <source>
        <dbReference type="ARBA" id="ARBA00023125"/>
    </source>
</evidence>
<comment type="similarity">
    <text evidence="13">Belongs to the CRISPR-associated Cas9 family.</text>
</comment>
<dbReference type="GO" id="GO:0043571">
    <property type="term" value="P:maintenance of CRISPR repeat elements"/>
    <property type="evidence" value="ECO:0007669"/>
    <property type="project" value="UniProtKB-UniRule"/>
</dbReference>
<dbReference type="Gene3D" id="3.30.420.10">
    <property type="entry name" value="Ribonuclease H-like superfamily/Ribonuclease H"/>
    <property type="match status" value="1"/>
</dbReference>
<dbReference type="Pfam" id="PF16592">
    <property type="entry name" value="Cas9_REC"/>
    <property type="match status" value="1"/>
</dbReference>
<feature type="binding site" evidence="13">
    <location>
        <position position="8"/>
    </location>
    <ligand>
        <name>Mg(2+)</name>
        <dbReference type="ChEBI" id="CHEBI:18420"/>
        <label>2</label>
    </ligand>
</feature>
<accession>A0A433RUZ4</accession>
<protein>
    <recommendedName>
        <fullName evidence="13">CRISPR-associated endonuclease Cas9</fullName>
        <ecNumber evidence="13">3.1.-.-</ecNumber>
    </recommendedName>
</protein>
<dbReference type="GO" id="GO:0046872">
    <property type="term" value="F:metal ion binding"/>
    <property type="evidence" value="ECO:0007669"/>
    <property type="project" value="UniProtKB-UniRule"/>
</dbReference>
<evidence type="ECO:0000256" key="8">
    <source>
        <dbReference type="ARBA" id="ARBA00022884"/>
    </source>
</evidence>
<dbReference type="InterPro" id="IPR036397">
    <property type="entry name" value="RNaseH_sf"/>
</dbReference>
<evidence type="ECO:0000256" key="2">
    <source>
        <dbReference type="ARBA" id="ARBA00005244"/>
    </source>
</evidence>
<keyword evidence="16" id="KW-1185">Reference proteome</keyword>
<evidence type="ECO:0000256" key="1">
    <source>
        <dbReference type="ARBA" id="ARBA00001946"/>
    </source>
</evidence>
<evidence type="ECO:0000256" key="12">
    <source>
        <dbReference type="ARBA" id="ARBA00046380"/>
    </source>
</evidence>
<keyword evidence="9 13" id="KW-0051">Antiviral defense</keyword>
<dbReference type="GO" id="GO:0051607">
    <property type="term" value="P:defense response to virus"/>
    <property type="evidence" value="ECO:0007669"/>
    <property type="project" value="UniProtKB-UniRule"/>
</dbReference>
<dbReference type="NCBIfam" id="TIGR01865">
    <property type="entry name" value="cas_Csn1"/>
    <property type="match status" value="1"/>
</dbReference>
<keyword evidence="6 13" id="KW-0378">Hydrolase</keyword>
<dbReference type="GO" id="GO:0004519">
    <property type="term" value="F:endonuclease activity"/>
    <property type="evidence" value="ECO:0007669"/>
    <property type="project" value="UniProtKB-UniRule"/>
</dbReference>
<gene>
    <name evidence="13" type="primary">cas9</name>
    <name evidence="15" type="ORF">QI30_07470</name>
</gene>
<dbReference type="GO" id="GO:0003677">
    <property type="term" value="F:DNA binding"/>
    <property type="evidence" value="ECO:0007669"/>
    <property type="project" value="UniProtKB-UniRule"/>
</dbReference>
<feature type="binding site" evidence="13">
    <location>
        <position position="764"/>
    </location>
    <ligand>
        <name>Mg(2+)</name>
        <dbReference type="ChEBI" id="CHEBI:18420"/>
        <label>1</label>
    </ligand>
</feature>
<dbReference type="Gene3D" id="1.10.30.50">
    <property type="match status" value="1"/>
</dbReference>
<evidence type="ECO:0000313" key="16">
    <source>
        <dbReference type="Proteomes" id="UP000288623"/>
    </source>
</evidence>
<evidence type="ECO:0000256" key="9">
    <source>
        <dbReference type="ARBA" id="ARBA00023118"/>
    </source>
</evidence>
<dbReference type="PROSITE" id="PS51749">
    <property type="entry name" value="HNH_CAS9"/>
    <property type="match status" value="1"/>
</dbReference>
<evidence type="ECO:0000256" key="3">
    <source>
        <dbReference type="ARBA" id="ARBA00022722"/>
    </source>
</evidence>
<evidence type="ECO:0000313" key="15">
    <source>
        <dbReference type="EMBL" id="RUS57093.1"/>
    </source>
</evidence>
<dbReference type="EMBL" id="JTFC01000027">
    <property type="protein sequence ID" value="RUS57093.1"/>
    <property type="molecule type" value="Genomic_DNA"/>
</dbReference>
<keyword evidence="4 13" id="KW-0479">Metal-binding</keyword>
<dbReference type="InterPro" id="IPR055228">
    <property type="entry name" value="Cas9_RuvC"/>
</dbReference>
<dbReference type="Pfam" id="PF22702">
    <property type="entry name" value="Cas9_RuvC"/>
    <property type="match status" value="1"/>
</dbReference>
<evidence type="ECO:0000256" key="13">
    <source>
        <dbReference type="HAMAP-Rule" id="MF_01480"/>
    </source>
</evidence>
<feature type="binding site" evidence="13">
    <location>
        <position position="768"/>
    </location>
    <ligand>
        <name>Mg(2+)</name>
        <dbReference type="ChEBI" id="CHEBI:18420"/>
        <label>2</label>
    </ligand>
</feature>
<evidence type="ECO:0000256" key="6">
    <source>
        <dbReference type="ARBA" id="ARBA00022801"/>
    </source>
</evidence>
<proteinExistence type="inferred from homology"/>
<dbReference type="RefSeq" id="WP_126990323.1">
    <property type="nucleotide sequence ID" value="NZ_JTFC01000027.1"/>
</dbReference>
<feature type="active site" description="Proton acceptor for HNH nuclease domain" evidence="13">
    <location>
        <position position="845"/>
    </location>
</feature>
<comment type="cofactor">
    <cofactor evidence="1 13">
        <name>Mg(2+)</name>
        <dbReference type="ChEBI" id="CHEBI:18420"/>
    </cofactor>
</comment>
<keyword evidence="8 13" id="KW-0694">RNA-binding</keyword>
<evidence type="ECO:0000259" key="14">
    <source>
        <dbReference type="PROSITE" id="PS51749"/>
    </source>
</evidence>
<name>A0A433RUZ4_9BACL</name>
<keyword evidence="7 13" id="KW-0460">Magnesium</keyword>
<keyword evidence="3 13" id="KW-0540">Nuclease</keyword>
<comment type="function">
    <text evidence="13">CRISPR (clustered regularly interspaced short palindromic repeat) is an adaptive immune system that provides protection against mobile genetic elements (viruses, transposable elements and conjugative plasmids). CRISPR clusters contain spacers, sequences complementary to antecedent mobile elements, and target invading nucleic acids. CRISPR clusters are transcribed and processed into CRISPR RNA (crRNA). In type II CRISPR systems correct processing of pre-crRNA requires a trans-encoded small RNA (tracrRNA), endogenous ribonuclease 3 (rnc) and this protein. The tracrRNA serves as a guide for ribonuclease 3-aided processing of pre-crRNA. Subsequently Cas9/crRNA/tracrRNA endonucleolytically cleaves linear or circular dsDNA target complementary to the spacer; Cas9 is inactive in the absence of the 2 guide RNAs (gRNA). Cas9 recognizes the protospacer adjacent motif (PAM) in the CRISPR repeat sequences to help distinguish self versus nonself, as targets within the bacterial CRISPR locus do not have PAMs. PAM recognition is also required for catalytic activity.</text>
</comment>
<dbReference type="Pfam" id="PF13395">
    <property type="entry name" value="HNH_4"/>
    <property type="match status" value="1"/>
</dbReference>
<evidence type="ECO:0000256" key="5">
    <source>
        <dbReference type="ARBA" id="ARBA00022759"/>
    </source>
</evidence>
<feature type="active site" description="For RuvC-like nuclease domain" evidence="13">
    <location>
        <position position="8"/>
    </location>
</feature>
<comment type="subunit">
    <text evidence="12 13">Monomer. Binds crRNA and tracrRNA.</text>
</comment>
<feature type="binding site" evidence="13">
    <location>
        <position position="8"/>
    </location>
    <ligand>
        <name>Mg(2+)</name>
        <dbReference type="ChEBI" id="CHEBI:18420"/>
        <label>1</label>
    </ligand>
</feature>
<feature type="binding site" evidence="13">
    <location>
        <position position="979"/>
    </location>
    <ligand>
        <name>Mg(2+)</name>
        <dbReference type="ChEBI" id="CHEBI:18420"/>
        <label>2</label>
    </ligand>
</feature>
<sequence length="1309" mass="153311">MKYSIGLDIGTTSVGWACVNENNELLQYLNKCAFGVREFEAAQTAETTRQKRQMRRRYNRRKKRIQLLQELFIDYVPKNFFVEKTNQHFWRNENQFENRALSQVLKQLRINSKEIPTIYHLRKSLIEGPKQDIRLIYLAIHNLTKYRGHFLNTGRWTQKNQGFDFKVECSEVATSYAEMNGLELPHLDFDKIQTIFEDTETVRKDKQKKLEELSSKSFTPLWQFLLGLSVNAEKLFIESENRAHYKVINLKLVLGSEELDEARENLSELENQFVDEVYVLYQQILLKDLLQGHECVAFSKVASYEKYQEDLKWFKKMINEANDEKLYRRFFITSKSALTAYKKTPDKQNKEKLCLLDQYNFSIKDKDTVLTAMTKLLEKSAIKHHTTLIENIREGIFLARQKGTHNAAIPNQNSIYEIEKILTNQQQYYDFITEEFIEKVVEIVSFRIPYYIGPLAKNNQSKFAWLERAKENEHITPATFHDLVNESATAEQFIKRMTNKCTYLQSEDVLPKQSLLYQYFEVLNELNAIQIRPKDAVSHSKYRLPVEAKKCVIEFGFKEYKTMTHKRLIQLLKEHQFDYLLGEEYEVFGTQQEGRFTSSLKSYIDFKGLFENSSVPFDEIMIERLIEWLTIFNEKNIIKKKIKENYPKFPTVMIERVLKKNFVGWGSLSKELLDGLILNDGKTVIEKMFDSTLTFREVLGVKNSNLEELIKQKNHSKRQTKKIAYSDVQELAGSPALKRGIWQAVKVVEELTAIFGEPTHIMLEVAREEGTKKRTQSRLMKFKTVVDGLGKDEQVLKKELQPYLKQPEAKFKDNRFYLYLLQQGKCAYSGKSLNIHQLLNYEIDHIYPRSFVKDDSLDNLVLVEKSYNQQKGGFKMPLECMSASEGARMRGIWKSWFDKGFMNQNKFTRLCKPTFSELDREQFIARQLVETRQIIKNVGVLLEERFSDTTVHLVKAPIISKFRKTLEIPKLRDFNNKHHAIDALLNALLINHAINHYGENIFAFSFKDKERSKKLAQVAQKRNGFFLFNSFLSEQINSAISKTKLSSREFVEEVYYKVPWQTTKKIGNSDEMFFDETLYSPKTKQPKYESSKASKGVYDSVKNASTAVIKFTEKNKKKEVEKIELVNLTVLEEKQWSHLQDDEKAMKLICRQYPNKKIISASWVTNLFKYQKFIWQGQLFYLAAVKELHLAKQFVLPNTLLDAYLKADDQTSIEELQKIYLMIAEEMFTQYPIFAEGQMPNKVITFAEAIENLEQFKKEMLEIFKTTANNATRSDKLGSRLTRTVPATDIKLVYESITGLKVRKPKALR</sequence>
<keyword evidence="11" id="KW-0464">Manganese</keyword>
<feature type="binding site" evidence="13">
    <location>
        <position position="768"/>
    </location>
    <ligand>
        <name>Mg(2+)</name>
        <dbReference type="ChEBI" id="CHEBI:18420"/>
        <label>1</label>
    </ligand>
</feature>
<dbReference type="GO" id="GO:0016787">
    <property type="term" value="F:hydrolase activity"/>
    <property type="evidence" value="ECO:0007669"/>
    <property type="project" value="UniProtKB-KW"/>
</dbReference>
<dbReference type="InterPro" id="IPR028629">
    <property type="entry name" value="Cas9"/>
</dbReference>
<comment type="domain">
    <text evidence="13">Has 2 endonuclease domains. The discontinuous RuvC-like domain cleaves the target DNA noncomplementary to crRNA while the HNH nuclease domain cleaves the target DNA complementary to crRNA.</text>
</comment>
<dbReference type="HAMAP" id="MF_01480">
    <property type="entry name" value="Cas9"/>
    <property type="match status" value="1"/>
</dbReference>
<dbReference type="InterPro" id="IPR033114">
    <property type="entry name" value="HNH_CAS9"/>
</dbReference>
<keyword evidence="5 13" id="KW-0255">Endonuclease</keyword>
<dbReference type="EC" id="3.1.-.-" evidence="13"/>
<dbReference type="Proteomes" id="UP000288623">
    <property type="component" value="Unassembled WGS sequence"/>
</dbReference>
<dbReference type="InterPro" id="IPR003615">
    <property type="entry name" value="HNH_nuc"/>
</dbReference>
<reference evidence="15 16" key="1">
    <citation type="submission" date="2014-11" db="EMBL/GenBank/DDBJ databases">
        <title>Genome sequence and analysis of novel Kurthia sp.</title>
        <authorList>
            <person name="Lawson J.N."/>
            <person name="Gonzalez J.E."/>
            <person name="Rinauldi L."/>
            <person name="Xuan Z."/>
            <person name="Firman A."/>
            <person name="Shaddox L."/>
            <person name="Trudeau A."/>
            <person name="Shah S."/>
            <person name="Reiman D."/>
        </authorList>
    </citation>
    <scope>NUCLEOTIDE SEQUENCE [LARGE SCALE GENOMIC DNA]</scope>
    <source>
        <strain evidence="15 16">3B1D</strain>
    </source>
</reference>
<comment type="similarity">
    <text evidence="2">Belongs to the CRISPR-associated protein Cas9 family. Subtype II-A subfamily.</text>
</comment>
<evidence type="ECO:0000256" key="11">
    <source>
        <dbReference type="ARBA" id="ARBA00023211"/>
    </source>
</evidence>
<dbReference type="InterPro" id="IPR032240">
    <property type="entry name" value="Cas9_REC"/>
</dbReference>